<keyword evidence="2" id="KW-0819">tRNA processing</keyword>
<organism evidence="6 7">
    <name type="scientific">Dictyobacter vulcani</name>
    <dbReference type="NCBI Taxonomy" id="2607529"/>
    <lineage>
        <taxon>Bacteria</taxon>
        <taxon>Bacillati</taxon>
        <taxon>Chloroflexota</taxon>
        <taxon>Ktedonobacteria</taxon>
        <taxon>Ktedonobacterales</taxon>
        <taxon>Dictyobacteraceae</taxon>
        <taxon>Dictyobacter</taxon>
    </lineage>
</organism>
<dbReference type="EMBL" id="BKZW01000004">
    <property type="protein sequence ID" value="GER91602.1"/>
    <property type="molecule type" value="Genomic_DNA"/>
</dbReference>
<comment type="similarity">
    <text evidence="1">Belongs to the archease family.</text>
</comment>
<feature type="domain" description="Archease" evidence="5">
    <location>
        <begin position="5"/>
        <end position="56"/>
    </location>
</feature>
<evidence type="ECO:0000313" key="6">
    <source>
        <dbReference type="EMBL" id="GER91602.1"/>
    </source>
</evidence>
<keyword evidence="4" id="KW-0106">Calcium</keyword>
<evidence type="ECO:0000256" key="1">
    <source>
        <dbReference type="ARBA" id="ARBA00007963"/>
    </source>
</evidence>
<dbReference type="Gene3D" id="3.55.10.10">
    <property type="entry name" value="Archease domain"/>
    <property type="match status" value="1"/>
</dbReference>
<sequence>MRKPYEVFEHTADIGIHAYGSTLEELFIHAAEGMESLMVAPEQLRITTSRQISVEDMIPSPCLSPGSTN</sequence>
<proteinExistence type="inferred from homology"/>
<protein>
    <recommendedName>
        <fullName evidence="5">Archease domain-containing protein</fullName>
    </recommendedName>
</protein>
<dbReference type="AlphaFoldDB" id="A0A5J4KWS9"/>
<evidence type="ECO:0000256" key="3">
    <source>
        <dbReference type="ARBA" id="ARBA00022723"/>
    </source>
</evidence>
<evidence type="ECO:0000256" key="4">
    <source>
        <dbReference type="ARBA" id="ARBA00022837"/>
    </source>
</evidence>
<dbReference type="InterPro" id="IPR036820">
    <property type="entry name" value="Archease_dom_sf"/>
</dbReference>
<evidence type="ECO:0000313" key="7">
    <source>
        <dbReference type="Proteomes" id="UP000326912"/>
    </source>
</evidence>
<gene>
    <name evidence="6" type="ORF">KDW_57640</name>
</gene>
<dbReference type="GO" id="GO:0046872">
    <property type="term" value="F:metal ion binding"/>
    <property type="evidence" value="ECO:0007669"/>
    <property type="project" value="UniProtKB-KW"/>
</dbReference>
<reference evidence="6 7" key="1">
    <citation type="submission" date="2019-10" db="EMBL/GenBank/DDBJ databases">
        <title>Dictyobacter vulcani sp. nov., within the class Ktedonobacteria, isolated from soil of volcanic Mt. Zao.</title>
        <authorList>
            <person name="Zheng Y."/>
            <person name="Wang C.M."/>
            <person name="Sakai Y."/>
            <person name="Abe K."/>
            <person name="Yokota A."/>
            <person name="Yabe S."/>
        </authorList>
    </citation>
    <scope>NUCLEOTIDE SEQUENCE [LARGE SCALE GENOMIC DNA]</scope>
    <source>
        <strain evidence="6 7">W12</strain>
    </source>
</reference>
<comment type="caution">
    <text evidence="6">The sequence shown here is derived from an EMBL/GenBank/DDBJ whole genome shotgun (WGS) entry which is preliminary data.</text>
</comment>
<dbReference type="Pfam" id="PF01951">
    <property type="entry name" value="Archease"/>
    <property type="match status" value="1"/>
</dbReference>
<keyword evidence="3" id="KW-0479">Metal-binding</keyword>
<keyword evidence="7" id="KW-1185">Reference proteome</keyword>
<name>A0A5J4KWS9_9CHLR</name>
<dbReference type="Proteomes" id="UP000326912">
    <property type="component" value="Unassembled WGS sequence"/>
</dbReference>
<accession>A0A5J4KWS9</accession>
<dbReference type="InterPro" id="IPR023572">
    <property type="entry name" value="Archease_dom"/>
</dbReference>
<dbReference type="SUPFAM" id="SSF69819">
    <property type="entry name" value="MTH1598-like"/>
    <property type="match status" value="1"/>
</dbReference>
<evidence type="ECO:0000256" key="2">
    <source>
        <dbReference type="ARBA" id="ARBA00022694"/>
    </source>
</evidence>
<evidence type="ECO:0000259" key="5">
    <source>
        <dbReference type="Pfam" id="PF01951"/>
    </source>
</evidence>
<dbReference type="GO" id="GO:0008033">
    <property type="term" value="P:tRNA processing"/>
    <property type="evidence" value="ECO:0007669"/>
    <property type="project" value="UniProtKB-KW"/>
</dbReference>